<evidence type="ECO:0000313" key="1">
    <source>
        <dbReference type="EMBL" id="KAK9401361.1"/>
    </source>
</evidence>
<dbReference type="EMBL" id="JAOTOJ010000005">
    <property type="protein sequence ID" value="KAK9401361.1"/>
    <property type="molecule type" value="Genomic_DNA"/>
</dbReference>
<reference evidence="1 2" key="1">
    <citation type="journal article" date="2024" name="Proc. Natl. Acad. Sci. U.S.A.">
        <title>The genetic regulatory architecture and epigenomic basis for age-related changes in rattlesnake venom.</title>
        <authorList>
            <person name="Hogan M.P."/>
            <person name="Holding M.L."/>
            <person name="Nystrom G.S."/>
            <person name="Colston T.J."/>
            <person name="Bartlett D.A."/>
            <person name="Mason A.J."/>
            <person name="Ellsworth S.A."/>
            <person name="Rautsaw R.M."/>
            <person name="Lawrence K.C."/>
            <person name="Strickland J.L."/>
            <person name="He B."/>
            <person name="Fraser P."/>
            <person name="Margres M.J."/>
            <person name="Gilbert D.M."/>
            <person name="Gibbs H.L."/>
            <person name="Parkinson C.L."/>
            <person name="Rokyta D.R."/>
        </authorList>
    </citation>
    <scope>NUCLEOTIDE SEQUENCE [LARGE SCALE GENOMIC DNA]</scope>
    <source>
        <strain evidence="1">DRR0105</strain>
    </source>
</reference>
<proteinExistence type="predicted"/>
<keyword evidence="2" id="KW-1185">Reference proteome</keyword>
<dbReference type="AlphaFoldDB" id="A0AAW1BHN4"/>
<sequence length="16" mass="1665">MGALLITRESGLGSLF</sequence>
<comment type="caution">
    <text evidence="1">The sequence shown here is derived from an EMBL/GenBank/DDBJ whole genome shotgun (WGS) entry which is preliminary data.</text>
</comment>
<accession>A0AAW1BHN4</accession>
<name>A0AAW1BHN4_CROAD</name>
<protein>
    <submittedName>
        <fullName evidence="1">Uncharacterized protein</fullName>
    </submittedName>
</protein>
<evidence type="ECO:0000313" key="2">
    <source>
        <dbReference type="Proteomes" id="UP001474421"/>
    </source>
</evidence>
<gene>
    <name evidence="1" type="ORF">NXF25_012075</name>
</gene>
<dbReference type="Proteomes" id="UP001474421">
    <property type="component" value="Unassembled WGS sequence"/>
</dbReference>
<organism evidence="1 2">
    <name type="scientific">Crotalus adamanteus</name>
    <name type="common">Eastern diamondback rattlesnake</name>
    <dbReference type="NCBI Taxonomy" id="8729"/>
    <lineage>
        <taxon>Eukaryota</taxon>
        <taxon>Metazoa</taxon>
        <taxon>Chordata</taxon>
        <taxon>Craniata</taxon>
        <taxon>Vertebrata</taxon>
        <taxon>Euteleostomi</taxon>
        <taxon>Lepidosauria</taxon>
        <taxon>Squamata</taxon>
        <taxon>Bifurcata</taxon>
        <taxon>Unidentata</taxon>
        <taxon>Episquamata</taxon>
        <taxon>Toxicofera</taxon>
        <taxon>Serpentes</taxon>
        <taxon>Colubroidea</taxon>
        <taxon>Viperidae</taxon>
        <taxon>Crotalinae</taxon>
        <taxon>Crotalus</taxon>
    </lineage>
</organism>